<keyword evidence="6" id="KW-0539">Nucleus</keyword>
<keyword evidence="2" id="KW-0479">Metal-binding</keyword>
<evidence type="ECO:0000256" key="4">
    <source>
        <dbReference type="ARBA" id="ARBA00022771"/>
    </source>
</evidence>
<evidence type="ECO:0000256" key="1">
    <source>
        <dbReference type="ARBA" id="ARBA00004123"/>
    </source>
</evidence>
<keyword evidence="3" id="KW-0677">Repeat</keyword>
<dbReference type="GO" id="GO:0005634">
    <property type="term" value="C:nucleus"/>
    <property type="evidence" value="ECO:0007669"/>
    <property type="project" value="UniProtKB-SubCell"/>
</dbReference>
<dbReference type="Proteomes" id="UP000186955">
    <property type="component" value="Unassembled WGS sequence"/>
</dbReference>
<evidence type="ECO:0000256" key="6">
    <source>
        <dbReference type="ARBA" id="ARBA00023242"/>
    </source>
</evidence>
<feature type="region of interest" description="Disordered" evidence="7">
    <location>
        <begin position="118"/>
        <end position="158"/>
    </location>
</feature>
<protein>
    <recommendedName>
        <fullName evidence="8">Xylanolytic transcriptional activator regulatory domain-containing protein</fullName>
    </recommendedName>
</protein>
<dbReference type="GO" id="GO:0000978">
    <property type="term" value="F:RNA polymerase II cis-regulatory region sequence-specific DNA binding"/>
    <property type="evidence" value="ECO:0007669"/>
    <property type="project" value="InterPro"/>
</dbReference>
<keyword evidence="4" id="KW-0863">Zinc-finger</keyword>
<dbReference type="EMBL" id="MNBE01000130">
    <property type="protein sequence ID" value="OKP13342.1"/>
    <property type="molecule type" value="Genomic_DNA"/>
</dbReference>
<feature type="compositionally biased region" description="Polar residues" evidence="7">
    <location>
        <begin position="26"/>
        <end position="43"/>
    </location>
</feature>
<evidence type="ECO:0000256" key="3">
    <source>
        <dbReference type="ARBA" id="ARBA00022737"/>
    </source>
</evidence>
<sequence length="295" mass="33001">MSQSIYEKTSQNDITKHRDQMVETPTRVNPPTNLRGNTHQPVSTPVDMSHSESGHLLASSDQTQLLDWDVQWPFYGEGLPDVNLGWTLDFLSNDASTHSPLDFMHDHDETNASIQLDDSTLNLGGNEDLRGIGRAETNDDEPGGRQPRIQPRENSGSAAYLDPDEIDNAFFTNPARLNPNVSLSRESHMSMMETVTAPLLEAFCSDKGKCAQSFPPLPVISYFLQLFFVHVQPRFPVLHIPTFNPNNCSPSLLLAMAIVGSTYSESNQCKFALTYLARARTSIKLMQERDQSYVR</sequence>
<proteinExistence type="predicted"/>
<evidence type="ECO:0000256" key="2">
    <source>
        <dbReference type="ARBA" id="ARBA00022723"/>
    </source>
</evidence>
<feature type="domain" description="Xylanolytic transcriptional activator regulatory" evidence="8">
    <location>
        <begin position="224"/>
        <end position="274"/>
    </location>
</feature>
<organism evidence="9 10">
    <name type="scientific">Penicillium subrubescens</name>
    <dbReference type="NCBI Taxonomy" id="1316194"/>
    <lineage>
        <taxon>Eukaryota</taxon>
        <taxon>Fungi</taxon>
        <taxon>Dikarya</taxon>
        <taxon>Ascomycota</taxon>
        <taxon>Pezizomycotina</taxon>
        <taxon>Eurotiomycetes</taxon>
        <taxon>Eurotiomycetidae</taxon>
        <taxon>Eurotiales</taxon>
        <taxon>Aspergillaceae</taxon>
        <taxon>Penicillium</taxon>
    </lineage>
</organism>
<accession>A0A1Q5ULJ3</accession>
<evidence type="ECO:0000313" key="9">
    <source>
        <dbReference type="EMBL" id="OKP13342.1"/>
    </source>
</evidence>
<dbReference type="GO" id="GO:0000981">
    <property type="term" value="F:DNA-binding transcription factor activity, RNA polymerase II-specific"/>
    <property type="evidence" value="ECO:0007669"/>
    <property type="project" value="InterPro"/>
</dbReference>
<dbReference type="GO" id="GO:0008270">
    <property type="term" value="F:zinc ion binding"/>
    <property type="evidence" value="ECO:0007669"/>
    <property type="project" value="UniProtKB-KW"/>
</dbReference>
<comment type="caution">
    <text evidence="9">The sequence shown here is derived from an EMBL/GenBank/DDBJ whole genome shotgun (WGS) entry which is preliminary data.</text>
</comment>
<keyword evidence="5" id="KW-0862">Zinc</keyword>
<feature type="region of interest" description="Disordered" evidence="7">
    <location>
        <begin position="1"/>
        <end position="53"/>
    </location>
</feature>
<evidence type="ECO:0000256" key="5">
    <source>
        <dbReference type="ARBA" id="ARBA00022833"/>
    </source>
</evidence>
<feature type="compositionally biased region" description="Polar residues" evidence="7">
    <location>
        <begin position="1"/>
        <end position="13"/>
    </location>
</feature>
<dbReference type="GO" id="GO:0006351">
    <property type="term" value="P:DNA-templated transcription"/>
    <property type="evidence" value="ECO:0007669"/>
    <property type="project" value="InterPro"/>
</dbReference>
<dbReference type="PANTHER" id="PTHR40626">
    <property type="entry name" value="MIP31509P"/>
    <property type="match status" value="1"/>
</dbReference>
<reference evidence="9 10" key="1">
    <citation type="submission" date="2016-10" db="EMBL/GenBank/DDBJ databases">
        <title>Genome sequence of the ascomycete fungus Penicillium subrubescens.</title>
        <authorList>
            <person name="De Vries R.P."/>
            <person name="Peng M."/>
            <person name="Dilokpimol A."/>
            <person name="Hilden K."/>
            <person name="Makela M.R."/>
            <person name="Grigoriev I."/>
            <person name="Riley R."/>
            <person name="Granchi Z."/>
        </authorList>
    </citation>
    <scope>NUCLEOTIDE SEQUENCE [LARGE SCALE GENOMIC DNA]</scope>
    <source>
        <strain evidence="9 10">CBS 132785</strain>
    </source>
</reference>
<evidence type="ECO:0000256" key="7">
    <source>
        <dbReference type="SAM" id="MobiDB-lite"/>
    </source>
</evidence>
<gene>
    <name evidence="9" type="ORF">PENSUB_944</name>
</gene>
<dbReference type="PANTHER" id="PTHR40626:SF11">
    <property type="entry name" value="ZINC FINGER PROTEIN YPR022C"/>
    <property type="match status" value="1"/>
</dbReference>
<keyword evidence="10" id="KW-1185">Reference proteome</keyword>
<dbReference type="CDD" id="cd12148">
    <property type="entry name" value="fungal_TF_MHR"/>
    <property type="match status" value="1"/>
</dbReference>
<dbReference type="Pfam" id="PF04082">
    <property type="entry name" value="Fungal_trans"/>
    <property type="match status" value="1"/>
</dbReference>
<feature type="compositionally biased region" description="Basic and acidic residues" evidence="7">
    <location>
        <begin position="127"/>
        <end position="137"/>
    </location>
</feature>
<dbReference type="STRING" id="1316194.A0A1Q5ULJ3"/>
<dbReference type="InterPro" id="IPR051059">
    <property type="entry name" value="VerF-like"/>
</dbReference>
<dbReference type="InterPro" id="IPR007219">
    <property type="entry name" value="XnlR_reg_dom"/>
</dbReference>
<comment type="subcellular location">
    <subcellularLocation>
        <location evidence="1">Nucleus</location>
    </subcellularLocation>
</comment>
<name>A0A1Q5ULJ3_9EURO</name>
<evidence type="ECO:0000313" key="10">
    <source>
        <dbReference type="Proteomes" id="UP000186955"/>
    </source>
</evidence>
<dbReference type="AlphaFoldDB" id="A0A1Q5ULJ3"/>
<dbReference type="GO" id="GO:0000785">
    <property type="term" value="C:chromatin"/>
    <property type="evidence" value="ECO:0007669"/>
    <property type="project" value="TreeGrafter"/>
</dbReference>
<evidence type="ECO:0000259" key="8">
    <source>
        <dbReference type="Pfam" id="PF04082"/>
    </source>
</evidence>